<keyword evidence="2" id="KW-1185">Reference proteome</keyword>
<organism evidence="1 2">
    <name type="scientific">Lentinula aff. lateritia</name>
    <dbReference type="NCBI Taxonomy" id="2804960"/>
    <lineage>
        <taxon>Eukaryota</taxon>
        <taxon>Fungi</taxon>
        <taxon>Dikarya</taxon>
        <taxon>Basidiomycota</taxon>
        <taxon>Agaricomycotina</taxon>
        <taxon>Agaricomycetes</taxon>
        <taxon>Agaricomycetidae</taxon>
        <taxon>Agaricales</taxon>
        <taxon>Marasmiineae</taxon>
        <taxon>Omphalotaceae</taxon>
        <taxon>Lentinula</taxon>
    </lineage>
</organism>
<comment type="caution">
    <text evidence="1">The sequence shown here is derived from an EMBL/GenBank/DDBJ whole genome shotgun (WGS) entry which is preliminary data.</text>
</comment>
<sequence>MEPKSASASNPKSKSSTKPKSSLAAEKILASGPSAKPKSALASHTSTPQNSLVQAPSQTSKSKALLALAEVIFDHQPFGASRGETAQVWKECLKKLHADGHFLTLNSQPNTTLKKKVLELIKWHQDGVVDEEDNDLQKVSQSSIDSIERELTEKDKIKLGALLDKIISDRNEVLNKSDAERAKKKEKDKYDKEGGEFIRAQAMQGMMKKEIEPFHHSSEREPCSSHIPIHNHYPHLKSQSPVPGPPTVSPTCNYEYQSSPPTFGPFDSDEDSFLTKFNHTSNAKLNVSSQPRTPKNNSHNHDEIAHDTPSPSHISISSSSSSPIKPVKTELHAPSMSKNSKKNKRTHDVRSPGRRHKRPRISDVSANPVLAEFAQQYKENAERQRIRDEKDE</sequence>
<dbReference type="EMBL" id="MU795953">
    <property type="protein sequence ID" value="KAJ3804517.1"/>
    <property type="molecule type" value="Genomic_DNA"/>
</dbReference>
<gene>
    <name evidence="1" type="ORF">F5876DRAFT_70569</name>
</gene>
<proteinExistence type="predicted"/>
<reference evidence="1" key="1">
    <citation type="submission" date="2022-09" db="EMBL/GenBank/DDBJ databases">
        <title>A Global Phylogenomic Analysis of the Shiitake Genus Lentinula.</title>
        <authorList>
            <consortium name="DOE Joint Genome Institute"/>
            <person name="Sierra-Patev S."/>
            <person name="Min B."/>
            <person name="Naranjo-Ortiz M."/>
            <person name="Looney B."/>
            <person name="Konkel Z."/>
            <person name="Slot J.C."/>
            <person name="Sakamoto Y."/>
            <person name="Steenwyk J.L."/>
            <person name="Rokas A."/>
            <person name="Carro J."/>
            <person name="Camarero S."/>
            <person name="Ferreira P."/>
            <person name="Molpeceres G."/>
            <person name="Ruiz-Duenas F.J."/>
            <person name="Serrano A."/>
            <person name="Henrissat B."/>
            <person name="Drula E."/>
            <person name="Hughes K.W."/>
            <person name="Mata J.L."/>
            <person name="Ishikawa N.K."/>
            <person name="Vargas-Isla R."/>
            <person name="Ushijima S."/>
            <person name="Smith C.A."/>
            <person name="Ahrendt S."/>
            <person name="Andreopoulos W."/>
            <person name="He G."/>
            <person name="Labutti K."/>
            <person name="Lipzen A."/>
            <person name="Ng V."/>
            <person name="Riley R."/>
            <person name="Sandor L."/>
            <person name="Barry K."/>
            <person name="Martinez A.T."/>
            <person name="Xiao Y."/>
            <person name="Gibbons J.G."/>
            <person name="Terashima K."/>
            <person name="Grigoriev I.V."/>
            <person name="Hibbett D.S."/>
        </authorList>
    </citation>
    <scope>NUCLEOTIDE SEQUENCE</scope>
    <source>
        <strain evidence="1">TMI1499</strain>
    </source>
</reference>
<evidence type="ECO:0000313" key="2">
    <source>
        <dbReference type="Proteomes" id="UP001163835"/>
    </source>
</evidence>
<protein>
    <submittedName>
        <fullName evidence="1">Uncharacterized protein</fullName>
    </submittedName>
</protein>
<accession>A0ACC1TIR9</accession>
<evidence type="ECO:0000313" key="1">
    <source>
        <dbReference type="EMBL" id="KAJ3804517.1"/>
    </source>
</evidence>
<dbReference type="Proteomes" id="UP001163835">
    <property type="component" value="Unassembled WGS sequence"/>
</dbReference>
<name>A0ACC1TIR9_9AGAR</name>